<dbReference type="EMBL" id="CP040449">
    <property type="protein sequence ID" value="QFI55165.1"/>
    <property type="molecule type" value="Genomic_DNA"/>
</dbReference>
<name>A0A5J6X0P2_9GAMM</name>
<dbReference type="RefSeq" id="WP_193000940.1">
    <property type="nucleotide sequence ID" value="NZ_CP040449.1"/>
</dbReference>
<dbReference type="Gene3D" id="3.90.1150.10">
    <property type="entry name" value="Aspartate Aminotransferase, domain 1"/>
    <property type="match status" value="1"/>
</dbReference>
<dbReference type="InterPro" id="IPR004839">
    <property type="entry name" value="Aminotransferase_I/II_large"/>
</dbReference>
<proteinExistence type="inferred from homology"/>
<evidence type="ECO:0000256" key="5">
    <source>
        <dbReference type="ARBA" id="ARBA00037974"/>
    </source>
</evidence>
<evidence type="ECO:0000256" key="4">
    <source>
        <dbReference type="ARBA" id="ARBA00023239"/>
    </source>
</evidence>
<sequence length="380" mass="41905">MFDFDKEIDRSNTMSLKWDKYKGRDVLPMWVADTDFLSPPGVIEALTQRVAHGIFGYSRPSPRLIELIINRLADRYGWHIEPEWLVFLPGVVPGLNLACRAWTAPGRGVITPKPVYYPFLQAPGFNERPLLTVPMQEVAGRWVLDLDELELQASGADLLLLCHPHNPGGTVFTRDELAAIDAIAARHNLVVCSDEIHCDLILDPDARHIPYGALSEEAAQRSAVMMAPSKTFNIAGLCCSFAVIPNERLRLKLQQAMRGISADVNLLGFVAAEAAYESGEAWLDAQLDYLRGNLALIEQTVARWPGVRLARHQATYLAWLDVTALGLGDPIAFFEQAGVGLSPGAQFGDGQCVRLNFGCPRARLQQALARMEQAMLAHLG</sequence>
<dbReference type="CDD" id="cd00609">
    <property type="entry name" value="AAT_like"/>
    <property type="match status" value="1"/>
</dbReference>
<dbReference type="NCBIfam" id="TIGR04350">
    <property type="entry name" value="C_S_lyase_PatB"/>
    <property type="match status" value="1"/>
</dbReference>
<dbReference type="InterPro" id="IPR027619">
    <property type="entry name" value="C-S_lyase_PatB-like"/>
</dbReference>
<organism evidence="7 8">
    <name type="scientific">Aeromonas simiae</name>
    <dbReference type="NCBI Taxonomy" id="218936"/>
    <lineage>
        <taxon>Bacteria</taxon>
        <taxon>Pseudomonadati</taxon>
        <taxon>Pseudomonadota</taxon>
        <taxon>Gammaproteobacteria</taxon>
        <taxon>Aeromonadales</taxon>
        <taxon>Aeromonadaceae</taxon>
        <taxon>Aeromonas</taxon>
    </lineage>
</organism>
<dbReference type="PANTHER" id="PTHR43525">
    <property type="entry name" value="PROTEIN MALY"/>
    <property type="match status" value="1"/>
</dbReference>
<gene>
    <name evidence="7" type="ORF">FE240_11005</name>
</gene>
<comment type="cofactor">
    <cofactor evidence="1">
        <name>pyridoxal 5'-phosphate</name>
        <dbReference type="ChEBI" id="CHEBI:597326"/>
    </cofactor>
</comment>
<dbReference type="InterPro" id="IPR015422">
    <property type="entry name" value="PyrdxlP-dep_Trfase_small"/>
</dbReference>
<keyword evidence="4 7" id="KW-0456">Lyase</keyword>
<evidence type="ECO:0000313" key="7">
    <source>
        <dbReference type="EMBL" id="QFI55165.1"/>
    </source>
</evidence>
<keyword evidence="3" id="KW-0663">Pyridoxal phosphate</keyword>
<dbReference type="Gene3D" id="3.40.640.10">
    <property type="entry name" value="Type I PLP-dependent aspartate aminotransferase-like (Major domain)"/>
    <property type="match status" value="1"/>
</dbReference>
<dbReference type="PANTHER" id="PTHR43525:SF1">
    <property type="entry name" value="PROTEIN MALY"/>
    <property type="match status" value="1"/>
</dbReference>
<dbReference type="InterPro" id="IPR015424">
    <property type="entry name" value="PyrdxlP-dep_Trfase"/>
</dbReference>
<evidence type="ECO:0000256" key="3">
    <source>
        <dbReference type="ARBA" id="ARBA00022898"/>
    </source>
</evidence>
<comment type="similarity">
    <text evidence="5">Belongs to the class-II pyridoxal-phosphate-dependent aminotransferase family. MalY/PatB cystathionine beta-lyase subfamily.</text>
</comment>
<keyword evidence="8" id="KW-1185">Reference proteome</keyword>
<dbReference type="KEGG" id="asim:FE240_11005"/>
<dbReference type="InterPro" id="IPR051798">
    <property type="entry name" value="Class-II_PLP-Dep_Aminotrans"/>
</dbReference>
<evidence type="ECO:0000259" key="6">
    <source>
        <dbReference type="Pfam" id="PF00155"/>
    </source>
</evidence>
<accession>A0A5J6X0P2</accession>
<evidence type="ECO:0000313" key="8">
    <source>
        <dbReference type="Proteomes" id="UP000594034"/>
    </source>
</evidence>
<dbReference type="AlphaFoldDB" id="A0A5J6X0P2"/>
<protein>
    <recommendedName>
        <fullName evidence="2">cysteine-S-conjugate beta-lyase</fullName>
        <ecNumber evidence="2">4.4.1.13</ecNumber>
    </recommendedName>
</protein>
<evidence type="ECO:0000256" key="2">
    <source>
        <dbReference type="ARBA" id="ARBA00012224"/>
    </source>
</evidence>
<dbReference type="GO" id="GO:0047804">
    <property type="term" value="F:cysteine-S-conjugate beta-lyase activity"/>
    <property type="evidence" value="ECO:0007669"/>
    <property type="project" value="UniProtKB-EC"/>
</dbReference>
<feature type="domain" description="Aminotransferase class I/classII large" evidence="6">
    <location>
        <begin position="34"/>
        <end position="370"/>
    </location>
</feature>
<dbReference type="Pfam" id="PF00155">
    <property type="entry name" value="Aminotran_1_2"/>
    <property type="match status" value="1"/>
</dbReference>
<evidence type="ECO:0000256" key="1">
    <source>
        <dbReference type="ARBA" id="ARBA00001933"/>
    </source>
</evidence>
<dbReference type="Proteomes" id="UP000594034">
    <property type="component" value="Chromosome"/>
</dbReference>
<dbReference type="EC" id="4.4.1.13" evidence="2"/>
<dbReference type="SUPFAM" id="SSF53383">
    <property type="entry name" value="PLP-dependent transferases"/>
    <property type="match status" value="1"/>
</dbReference>
<dbReference type="GO" id="GO:0030170">
    <property type="term" value="F:pyridoxal phosphate binding"/>
    <property type="evidence" value="ECO:0007669"/>
    <property type="project" value="InterPro"/>
</dbReference>
<reference evidence="7 8" key="1">
    <citation type="submission" date="2019-05" db="EMBL/GenBank/DDBJ databases">
        <title>OXA-830, a novel chromosomally encoded expanded-spectrum class D beta-lactamase in Aeromonas simiae.</title>
        <authorList>
            <person name="Zhou W."/>
            <person name="Chen Q."/>
        </authorList>
    </citation>
    <scope>NUCLEOTIDE SEQUENCE [LARGE SCALE GENOMIC DNA]</scope>
    <source>
        <strain evidence="7 8">A6</strain>
    </source>
</reference>
<dbReference type="InterPro" id="IPR015421">
    <property type="entry name" value="PyrdxlP-dep_Trfase_major"/>
</dbReference>